<keyword evidence="3 7" id="KW-0812">Transmembrane</keyword>
<dbReference type="Gene3D" id="1.20.1530.10">
    <property type="entry name" value="Na+/H+ antiporter like domain"/>
    <property type="match status" value="1"/>
</dbReference>
<evidence type="ECO:0000256" key="1">
    <source>
        <dbReference type="ARBA" id="ARBA00004429"/>
    </source>
</evidence>
<feature type="transmembrane region" description="Helical" evidence="7">
    <location>
        <begin position="230"/>
        <end position="258"/>
    </location>
</feature>
<evidence type="ECO:0000313" key="8">
    <source>
        <dbReference type="EMBL" id="NYZ64897.1"/>
    </source>
</evidence>
<dbReference type="RefSeq" id="WP_180566918.1">
    <property type="nucleotide sequence ID" value="NZ_JACCKB010000002.1"/>
</dbReference>
<dbReference type="PANTHER" id="PTHR30341:SF0">
    <property type="entry name" value="NA(+)_H(+) ANTIPORTER NHAA"/>
    <property type="match status" value="1"/>
</dbReference>
<dbReference type="InterPro" id="IPR023171">
    <property type="entry name" value="Na/H_antiporter_dom_sf"/>
</dbReference>
<dbReference type="NCBIfam" id="TIGR00773">
    <property type="entry name" value="NhaA"/>
    <property type="match status" value="1"/>
</dbReference>
<feature type="transmembrane region" description="Helical" evidence="7">
    <location>
        <begin position="150"/>
        <end position="170"/>
    </location>
</feature>
<evidence type="ECO:0000256" key="4">
    <source>
        <dbReference type="ARBA" id="ARBA00022989"/>
    </source>
</evidence>
<dbReference type="Pfam" id="PF06965">
    <property type="entry name" value="Na_H_antiport_1"/>
    <property type="match status" value="1"/>
</dbReference>
<dbReference type="PANTHER" id="PTHR30341">
    <property type="entry name" value="SODIUM ION/PROTON ANTIPORTER NHAA-RELATED"/>
    <property type="match status" value="1"/>
</dbReference>
<keyword evidence="7" id="KW-0915">Sodium</keyword>
<comment type="catalytic activity">
    <reaction evidence="7">
        <text>Na(+)(in) + 2 H(+)(out) = Na(+)(out) + 2 H(+)(in)</text>
        <dbReference type="Rhea" id="RHEA:29251"/>
        <dbReference type="ChEBI" id="CHEBI:15378"/>
        <dbReference type="ChEBI" id="CHEBI:29101"/>
    </reaction>
</comment>
<evidence type="ECO:0000256" key="3">
    <source>
        <dbReference type="ARBA" id="ARBA00022692"/>
    </source>
</evidence>
<comment type="subcellular location">
    <subcellularLocation>
        <location evidence="1">Cell inner membrane</location>
        <topology evidence="1">Multi-pass membrane protein</topology>
    </subcellularLocation>
    <subcellularLocation>
        <location evidence="7">Cell membrane</location>
        <topology evidence="7">Multi-pass membrane protein</topology>
    </subcellularLocation>
</comment>
<keyword evidence="7" id="KW-0813">Transport</keyword>
<comment type="similarity">
    <text evidence="7">Belongs to the NhaA Na(+)/H(+) (TC 2.A.33) antiporter family.</text>
</comment>
<keyword evidence="9" id="KW-1185">Reference proteome</keyword>
<evidence type="ECO:0000256" key="2">
    <source>
        <dbReference type="ARBA" id="ARBA00022475"/>
    </source>
</evidence>
<keyword evidence="5 7" id="KW-0472">Membrane</keyword>
<gene>
    <name evidence="7 8" type="primary">nhaA</name>
    <name evidence="8" type="ORF">H0A36_02685</name>
</gene>
<dbReference type="GO" id="GO:0005886">
    <property type="term" value="C:plasma membrane"/>
    <property type="evidence" value="ECO:0007669"/>
    <property type="project" value="UniProtKB-SubCell"/>
</dbReference>
<feature type="transmembrane region" description="Helical" evidence="7">
    <location>
        <begin position="85"/>
        <end position="102"/>
    </location>
</feature>
<feature type="transmembrane region" description="Helical" evidence="7">
    <location>
        <begin position="421"/>
        <end position="442"/>
    </location>
</feature>
<keyword evidence="4 7" id="KW-1133">Transmembrane helix</keyword>
<feature type="transmembrane region" description="Helical" evidence="7">
    <location>
        <begin position="34"/>
        <end position="53"/>
    </location>
</feature>
<feature type="transmembrane region" description="Helical" evidence="7">
    <location>
        <begin position="117"/>
        <end position="138"/>
    </location>
</feature>
<feature type="transmembrane region" description="Helical" evidence="7">
    <location>
        <begin position="384"/>
        <end position="409"/>
    </location>
</feature>
<keyword evidence="7" id="KW-0050">Antiport</keyword>
<dbReference type="GO" id="GO:0015385">
    <property type="term" value="F:sodium:proton antiporter activity"/>
    <property type="evidence" value="ECO:0007669"/>
    <property type="project" value="UniProtKB-UniRule"/>
</dbReference>
<reference evidence="8 9" key="1">
    <citation type="submission" date="2020-07" db="EMBL/GenBank/DDBJ databases">
        <title>Endozoicomonas sp. nov., isolated from sediment.</title>
        <authorList>
            <person name="Gu T."/>
        </authorList>
    </citation>
    <scope>NUCLEOTIDE SEQUENCE [LARGE SCALE GENOMIC DNA]</scope>
    <source>
        <strain evidence="8 9">SM1973</strain>
    </source>
</reference>
<evidence type="ECO:0000256" key="7">
    <source>
        <dbReference type="HAMAP-Rule" id="MF_01844"/>
    </source>
</evidence>
<dbReference type="AlphaFoldDB" id="A0A853I5P1"/>
<comment type="caution">
    <text evidence="8">The sequence shown here is derived from an EMBL/GenBank/DDBJ whole genome shotgun (WGS) entry which is preliminary data.</text>
</comment>
<accession>A0A853I5P1</accession>
<organism evidence="8 9">
    <name type="scientific">Spartinivicinus marinus</name>
    <dbReference type="NCBI Taxonomy" id="2994442"/>
    <lineage>
        <taxon>Bacteria</taxon>
        <taxon>Pseudomonadati</taxon>
        <taxon>Pseudomonadota</taxon>
        <taxon>Gammaproteobacteria</taxon>
        <taxon>Oceanospirillales</taxon>
        <taxon>Zooshikellaceae</taxon>
        <taxon>Spartinivicinus</taxon>
    </lineage>
</organism>
<feature type="transmembrane region" description="Helical" evidence="7">
    <location>
        <begin position="205"/>
        <end position="224"/>
    </location>
</feature>
<keyword evidence="7" id="KW-0406">Ion transport</keyword>
<dbReference type="GO" id="GO:0006885">
    <property type="term" value="P:regulation of pH"/>
    <property type="evidence" value="ECO:0007669"/>
    <property type="project" value="UniProtKB-UniRule"/>
</dbReference>
<protein>
    <recommendedName>
        <fullName evidence="7">Na(+)/H(+) antiporter NhaA</fullName>
    </recommendedName>
    <alternativeName>
        <fullName evidence="7">Sodium/proton antiporter NhaA</fullName>
    </alternativeName>
</protein>
<dbReference type="Proteomes" id="UP000569732">
    <property type="component" value="Unassembled WGS sequence"/>
</dbReference>
<dbReference type="HAMAP" id="MF_01844">
    <property type="entry name" value="NhaA"/>
    <property type="match status" value="1"/>
</dbReference>
<feature type="transmembrane region" description="Helical" evidence="7">
    <location>
        <begin position="176"/>
        <end position="198"/>
    </location>
</feature>
<dbReference type="InterPro" id="IPR004670">
    <property type="entry name" value="NhaA"/>
</dbReference>
<keyword evidence="2 7" id="KW-1003">Cell membrane</keyword>
<proteinExistence type="inferred from homology"/>
<comment type="function">
    <text evidence="7">Na(+)/H(+) antiporter that extrudes sodium in exchange for external protons.</text>
</comment>
<keyword evidence="6 7" id="KW-0739">Sodium transport</keyword>
<evidence type="ECO:0000313" key="9">
    <source>
        <dbReference type="Proteomes" id="UP000569732"/>
    </source>
</evidence>
<dbReference type="EMBL" id="JACCKB010000002">
    <property type="protein sequence ID" value="NYZ64897.1"/>
    <property type="molecule type" value="Genomic_DNA"/>
</dbReference>
<name>A0A853I5P1_9GAMM</name>
<evidence type="ECO:0000256" key="5">
    <source>
        <dbReference type="ARBA" id="ARBA00023136"/>
    </source>
</evidence>
<evidence type="ECO:0000256" key="6">
    <source>
        <dbReference type="ARBA" id="ARBA00023201"/>
    </source>
</evidence>
<feature type="transmembrane region" description="Helical" evidence="7">
    <location>
        <begin position="320"/>
        <end position="341"/>
    </location>
</feature>
<sequence length="453" mass="49351">MKSDNQLNDRGHPTQLPKELIDWLARPVKRFLRIEAAVGWILLLFTIVALVLSNSPWSHIFMAIWEIPIGIHIGSLEFSRSLREWINEALMTLFFFLIALELKREMVLGELRNPRMAALPIAAALGGMLVPATIYLMLQLGQPGQNGWGTVMATDTAFVIGCLALLGSRIPQSLRIFMLSVAIVDDIGAILVVSIGYGSRIHWEILALSAIGVVIVRVMALLGIRSITLYFLIGGIIWLIIDASGVHATITGIILGLMTPTVKWITDKHLHTILDSVGVMPEANHKKNATTHRMALRTAEAAAREALSPVERLETLLHPWVGFVIMPLFAFANAGVLINITDFGNSITIAVFLGFTLGKPIGVFIFSWIAVLTGIALRPANLSWLLLLAGGFLAGIGFTMALFIANLAFSPTLINSAKLGIFSASLFSAILGISLLSLWAVFGKNKLNNSMDY</sequence>
<feature type="transmembrane region" description="Helical" evidence="7">
    <location>
        <begin position="347"/>
        <end position="372"/>
    </location>
</feature>